<sequence>MQMNAGYSVLNIQCDFLKECLDLVVVKAVSKMMKSYFNTAVHMTDVLFRGWDINSTKDAVLASFIALILTLFYECAKVIKAYIIIRRKQSPLAYGKHYTPQTPGSNLGNGDNSDASSSVASTTQLLSSLKIPVSIEQIRKWRVTLFVLESMMETFNFFLGYILMLLVMTYSIWFLVAVLIGSGIGYFFFTPVRQMYADKYSDDSHQAAINSNQPQEETTPLTRQTSNYESMSRN</sequence>
<dbReference type="AlphaFoldDB" id="A0AAV4ARS8"/>
<evidence type="ECO:0000256" key="4">
    <source>
        <dbReference type="RuleBase" id="RU367022"/>
    </source>
</evidence>
<feature type="compositionally biased region" description="Polar residues" evidence="5">
    <location>
        <begin position="207"/>
        <end position="234"/>
    </location>
</feature>
<keyword evidence="3 4" id="KW-0472">Membrane</keyword>
<evidence type="ECO:0000256" key="3">
    <source>
        <dbReference type="ARBA" id="ARBA00023136"/>
    </source>
</evidence>
<accession>A0AAV4ARS8</accession>
<evidence type="ECO:0000256" key="1">
    <source>
        <dbReference type="ARBA" id="ARBA00022692"/>
    </source>
</evidence>
<keyword evidence="2 4" id="KW-1133">Transmembrane helix</keyword>
<keyword evidence="1 4" id="KW-0812">Transmembrane</keyword>
<dbReference type="InterPro" id="IPR007274">
    <property type="entry name" value="Cop_transporter"/>
</dbReference>
<evidence type="ECO:0000313" key="7">
    <source>
        <dbReference type="Proteomes" id="UP000735302"/>
    </source>
</evidence>
<keyword evidence="4" id="KW-0813">Transport</keyword>
<dbReference type="GO" id="GO:0005375">
    <property type="term" value="F:copper ion transmembrane transporter activity"/>
    <property type="evidence" value="ECO:0007669"/>
    <property type="project" value="UniProtKB-UniRule"/>
</dbReference>
<protein>
    <recommendedName>
        <fullName evidence="4">Copper transport protein</fullName>
    </recommendedName>
</protein>
<dbReference type="Proteomes" id="UP000735302">
    <property type="component" value="Unassembled WGS sequence"/>
</dbReference>
<feature type="transmembrane region" description="Helical" evidence="4">
    <location>
        <begin position="143"/>
        <end position="164"/>
    </location>
</feature>
<evidence type="ECO:0000256" key="5">
    <source>
        <dbReference type="SAM" id="MobiDB-lite"/>
    </source>
</evidence>
<comment type="caution">
    <text evidence="6">The sequence shown here is derived from an EMBL/GenBank/DDBJ whole genome shotgun (WGS) entry which is preliminary data.</text>
</comment>
<dbReference type="PANTHER" id="PTHR12483">
    <property type="entry name" value="SOLUTE CARRIER FAMILY 31 COPPER TRANSPORTERS"/>
    <property type="match status" value="1"/>
</dbReference>
<evidence type="ECO:0000313" key="6">
    <source>
        <dbReference type="EMBL" id="GFO09657.1"/>
    </source>
</evidence>
<keyword evidence="7" id="KW-1185">Reference proteome</keyword>
<reference evidence="6 7" key="1">
    <citation type="journal article" date="2021" name="Elife">
        <title>Chloroplast acquisition without the gene transfer in kleptoplastic sea slugs, Plakobranchus ocellatus.</title>
        <authorList>
            <person name="Maeda T."/>
            <person name="Takahashi S."/>
            <person name="Yoshida T."/>
            <person name="Shimamura S."/>
            <person name="Takaki Y."/>
            <person name="Nagai Y."/>
            <person name="Toyoda A."/>
            <person name="Suzuki Y."/>
            <person name="Arimoto A."/>
            <person name="Ishii H."/>
            <person name="Satoh N."/>
            <person name="Nishiyama T."/>
            <person name="Hasebe M."/>
            <person name="Maruyama T."/>
            <person name="Minagawa J."/>
            <person name="Obokata J."/>
            <person name="Shigenobu S."/>
        </authorList>
    </citation>
    <scope>NUCLEOTIDE SEQUENCE [LARGE SCALE GENOMIC DNA]</scope>
</reference>
<keyword evidence="4" id="KW-0406">Ion transport</keyword>
<gene>
    <name evidence="6" type="ORF">PoB_003616200</name>
</gene>
<evidence type="ECO:0000256" key="2">
    <source>
        <dbReference type="ARBA" id="ARBA00022989"/>
    </source>
</evidence>
<comment type="subcellular location">
    <subcellularLocation>
        <location evidence="4">Membrane</location>
        <topology evidence="4">Multi-pass membrane protein</topology>
    </subcellularLocation>
</comment>
<dbReference type="Pfam" id="PF04145">
    <property type="entry name" value="Ctr"/>
    <property type="match status" value="1"/>
</dbReference>
<dbReference type="EMBL" id="BLXT01004113">
    <property type="protein sequence ID" value="GFO09657.1"/>
    <property type="molecule type" value="Genomic_DNA"/>
</dbReference>
<feature type="region of interest" description="Disordered" evidence="5">
    <location>
        <begin position="206"/>
        <end position="234"/>
    </location>
</feature>
<proteinExistence type="inferred from homology"/>
<dbReference type="GO" id="GO:0016020">
    <property type="term" value="C:membrane"/>
    <property type="evidence" value="ECO:0007669"/>
    <property type="project" value="UniProtKB-SubCell"/>
</dbReference>
<feature type="transmembrane region" description="Helical" evidence="4">
    <location>
        <begin position="170"/>
        <end position="189"/>
    </location>
</feature>
<keyword evidence="4" id="KW-0187">Copper transport</keyword>
<feature type="transmembrane region" description="Helical" evidence="4">
    <location>
        <begin position="59"/>
        <end position="79"/>
    </location>
</feature>
<name>A0AAV4ARS8_9GAST</name>
<comment type="similarity">
    <text evidence="4">Belongs to the copper transporter (Ctr) (TC 1.A.56) family. SLC31A subfamily.</text>
</comment>
<dbReference type="PANTHER" id="PTHR12483:SF115">
    <property type="entry name" value="COPPER TRANSPORT PROTEIN"/>
    <property type="match status" value="1"/>
</dbReference>
<keyword evidence="4" id="KW-0186">Copper</keyword>
<organism evidence="6 7">
    <name type="scientific">Plakobranchus ocellatus</name>
    <dbReference type="NCBI Taxonomy" id="259542"/>
    <lineage>
        <taxon>Eukaryota</taxon>
        <taxon>Metazoa</taxon>
        <taxon>Spiralia</taxon>
        <taxon>Lophotrochozoa</taxon>
        <taxon>Mollusca</taxon>
        <taxon>Gastropoda</taxon>
        <taxon>Heterobranchia</taxon>
        <taxon>Euthyneura</taxon>
        <taxon>Panpulmonata</taxon>
        <taxon>Sacoglossa</taxon>
        <taxon>Placobranchoidea</taxon>
        <taxon>Plakobranchidae</taxon>
        <taxon>Plakobranchus</taxon>
    </lineage>
</organism>